<keyword evidence="2" id="KW-0040">ANK repeat</keyword>
<comment type="caution">
    <text evidence="4">The sequence shown here is derived from an EMBL/GenBank/DDBJ whole genome shotgun (WGS) entry which is preliminary data.</text>
</comment>
<dbReference type="InterPro" id="IPR036770">
    <property type="entry name" value="Ankyrin_rpt-contain_sf"/>
</dbReference>
<feature type="repeat" description="ANK" evidence="2">
    <location>
        <begin position="780"/>
        <end position="812"/>
    </location>
</feature>
<dbReference type="PROSITE" id="PS50297">
    <property type="entry name" value="ANK_REP_REGION"/>
    <property type="match status" value="3"/>
</dbReference>
<dbReference type="PROSITE" id="PS50088">
    <property type="entry name" value="ANK_REPEAT"/>
    <property type="match status" value="4"/>
</dbReference>
<dbReference type="Pfam" id="PF12796">
    <property type="entry name" value="Ank_2"/>
    <property type="match status" value="2"/>
</dbReference>
<keyword evidence="1" id="KW-0677">Repeat</keyword>
<reference evidence="5" key="1">
    <citation type="submission" date="2017-02" db="EMBL/GenBank/DDBJ databases">
        <authorList>
            <person name="Tafer H."/>
            <person name="Lopandic K."/>
        </authorList>
    </citation>
    <scope>NUCLEOTIDE SEQUENCE [LARGE SCALE GENOMIC DNA]</scope>
    <source>
        <strain evidence="5">CBS 366.77</strain>
    </source>
</reference>
<feature type="repeat" description="ANK" evidence="2">
    <location>
        <begin position="750"/>
        <end position="779"/>
    </location>
</feature>
<proteinExistence type="predicted"/>
<dbReference type="InterPro" id="IPR031348">
    <property type="entry name" value="PigL_N"/>
</dbReference>
<dbReference type="EMBL" id="MVGC01000125">
    <property type="protein sequence ID" value="RJE23332.1"/>
    <property type="molecule type" value="Genomic_DNA"/>
</dbReference>
<dbReference type="InterPro" id="IPR056884">
    <property type="entry name" value="NPHP3-like_N"/>
</dbReference>
<dbReference type="Gene3D" id="3.40.50.300">
    <property type="entry name" value="P-loop containing nucleotide triphosphate hydrolases"/>
    <property type="match status" value="1"/>
</dbReference>
<sequence length="852" mass="96739">MTDPLSIPAGTAGLLSLGIQVTESLFKYYTLYKSQDTDVARITERLENLLTILRSLDASLRNRPSQPDEDDLVQTTYRSVQNCDEIIRELQEESEKFSNAVSPSGIRSAIKASSRRAAYPFRQSTLQKLEEDVGEIQHNLSMALDVLHLRGQKVINDDITELKELLERISAGQVSLAIRDWLNAPDATINYNTICRNRHAGTGMWFIKGHYFKTWLTRDNSFLWLNGFAGCGKSFLCSTAIQHALRQRQHKLTIGIAFFYFIFNDETKQDDSAMIRALLLQLAGQLQDCQKDLARLHNLYQPGTPPVEVLIEYLRYMIRRFQHVYILLDALDESPRYSKREGVLAILERIRKWCLPGLHLLVTSRDEPDIRESLSPAFDEDVTLRNDEVNKDISNFVSFQLKTNPSFQKWQEYHDEIQQTLTERAQGVFRYIECQFGALKRCPRTKSHLNECLQSLPRSLDETYERILCNIDESCIDDARRILTLLCFSSRPLTVAELVDGYAVNLNEPPYLDSECRLLDIDSLSEICLGLIIIEEDNRAKGRARLTVRIAHFSVQEYLESDRIRQQKAAIYALQSKTSHALIVQICLVYLLEPGLSSSELGETTLEEFPLAYYAAEFWYHHYENSKSLRSQFESLVLRLFKEQKESFYTWITLHNMDEPWRGYRWSERGSSKAASPIYFASLLGLDWLLHDLLTSSLESGTDTKDLIHSHGGRYGNALQAASSNSHEKVVQMLLDKGANVNAQDGFYGNALQAASSRGYEKIVQMLLEKSADVNAQGGYYGNALQAASSNSHEKVVQMLLDKGANVNAQGGENGNALQAALYNGHQKVVQMLLEKGADMNTQGGMFVVHSR</sequence>
<dbReference type="SUPFAM" id="SSF48403">
    <property type="entry name" value="Ankyrin repeat"/>
    <property type="match status" value="1"/>
</dbReference>
<name>A0A3A2ZJL4_9EURO</name>
<dbReference type="InterPro" id="IPR002110">
    <property type="entry name" value="Ankyrin_rpt"/>
</dbReference>
<feature type="repeat" description="ANK" evidence="2">
    <location>
        <begin position="714"/>
        <end position="746"/>
    </location>
</feature>
<gene>
    <name evidence="4" type="ORF">PHISCL_04318</name>
</gene>
<evidence type="ECO:0000256" key="2">
    <source>
        <dbReference type="PROSITE-ProRule" id="PRU00023"/>
    </source>
</evidence>
<keyword evidence="5" id="KW-1185">Reference proteome</keyword>
<dbReference type="Proteomes" id="UP000266188">
    <property type="component" value="Unassembled WGS sequence"/>
</dbReference>
<organism evidence="4 5">
    <name type="scientific">Aspergillus sclerotialis</name>
    <dbReference type="NCBI Taxonomy" id="2070753"/>
    <lineage>
        <taxon>Eukaryota</taxon>
        <taxon>Fungi</taxon>
        <taxon>Dikarya</taxon>
        <taxon>Ascomycota</taxon>
        <taxon>Pezizomycotina</taxon>
        <taxon>Eurotiomycetes</taxon>
        <taxon>Eurotiomycetidae</taxon>
        <taxon>Eurotiales</taxon>
        <taxon>Aspergillaceae</taxon>
        <taxon>Aspergillus</taxon>
        <taxon>Aspergillus subgen. Polypaecilum</taxon>
    </lineage>
</organism>
<dbReference type="OrthoDB" id="1577640at2759"/>
<dbReference type="Pfam" id="PF17111">
    <property type="entry name" value="PigL_N"/>
    <property type="match status" value="1"/>
</dbReference>
<dbReference type="InterPro" id="IPR027417">
    <property type="entry name" value="P-loop_NTPase"/>
</dbReference>
<dbReference type="STRING" id="2070753.A0A3A2ZJL4"/>
<dbReference type="SUPFAM" id="SSF52540">
    <property type="entry name" value="P-loop containing nucleoside triphosphate hydrolases"/>
    <property type="match status" value="1"/>
</dbReference>
<dbReference type="Pfam" id="PF24883">
    <property type="entry name" value="NPHP3_N"/>
    <property type="match status" value="1"/>
</dbReference>
<dbReference type="InterPro" id="IPR007111">
    <property type="entry name" value="NACHT_NTPase"/>
</dbReference>
<dbReference type="InterPro" id="IPR054471">
    <property type="entry name" value="GPIID_WHD"/>
</dbReference>
<dbReference type="Pfam" id="PF22939">
    <property type="entry name" value="WHD_GPIID"/>
    <property type="match status" value="1"/>
</dbReference>
<accession>A0A3A2ZJL4</accession>
<dbReference type="AlphaFoldDB" id="A0A3A2ZJL4"/>
<feature type="domain" description="NACHT" evidence="3">
    <location>
        <begin position="221"/>
        <end position="365"/>
    </location>
</feature>
<protein>
    <submittedName>
        <fullName evidence="4">Ankyrin repeat protein</fullName>
    </submittedName>
</protein>
<dbReference type="PROSITE" id="PS50837">
    <property type="entry name" value="NACHT"/>
    <property type="match status" value="1"/>
</dbReference>
<evidence type="ECO:0000313" key="4">
    <source>
        <dbReference type="EMBL" id="RJE23332.1"/>
    </source>
</evidence>
<dbReference type="PANTHER" id="PTHR10039:SF16">
    <property type="entry name" value="GPI INOSITOL-DEACYLASE"/>
    <property type="match status" value="1"/>
</dbReference>
<feature type="repeat" description="ANK" evidence="2">
    <location>
        <begin position="813"/>
        <end position="845"/>
    </location>
</feature>
<dbReference type="SMART" id="SM00248">
    <property type="entry name" value="ANK"/>
    <property type="match status" value="4"/>
</dbReference>
<evidence type="ECO:0000259" key="3">
    <source>
        <dbReference type="PROSITE" id="PS50837"/>
    </source>
</evidence>
<evidence type="ECO:0000313" key="5">
    <source>
        <dbReference type="Proteomes" id="UP000266188"/>
    </source>
</evidence>
<dbReference type="PANTHER" id="PTHR10039">
    <property type="entry name" value="AMELOGENIN"/>
    <property type="match status" value="1"/>
</dbReference>
<dbReference type="Gene3D" id="1.25.40.20">
    <property type="entry name" value="Ankyrin repeat-containing domain"/>
    <property type="match status" value="1"/>
</dbReference>
<evidence type="ECO:0000256" key="1">
    <source>
        <dbReference type="ARBA" id="ARBA00022737"/>
    </source>
</evidence>